<dbReference type="HOGENOM" id="CLU_082089_1_0_7"/>
<dbReference type="RefSeq" id="WP_015403566.1">
    <property type="nucleotide sequence ID" value="NC_020304.1"/>
</dbReference>
<evidence type="ECO:0000313" key="2">
    <source>
        <dbReference type="Proteomes" id="UP000011721"/>
    </source>
</evidence>
<dbReference type="KEGG" id="dsf:UWK_01313"/>
<evidence type="ECO:0000313" key="1">
    <source>
        <dbReference type="EMBL" id="AGF77874.1"/>
    </source>
</evidence>
<dbReference type="EMBL" id="CP003985">
    <property type="protein sequence ID" value="AGF77874.1"/>
    <property type="molecule type" value="Genomic_DNA"/>
</dbReference>
<dbReference type="NCBIfam" id="TIGR03309">
    <property type="entry name" value="matur_yqeB"/>
    <property type="match status" value="1"/>
</dbReference>
<proteinExistence type="predicted"/>
<keyword evidence="2" id="KW-1185">Reference proteome</keyword>
<dbReference type="InterPro" id="IPR017695">
    <property type="entry name" value="Se-dep_Mo_hydrolase_YqeB"/>
</dbReference>
<dbReference type="Gene3D" id="3.40.630.10">
    <property type="entry name" value="Zn peptidases"/>
    <property type="match status" value="1"/>
</dbReference>
<accession>M1NDR8</accession>
<reference evidence="2" key="1">
    <citation type="journal article" date="2013" name="Stand. Genomic Sci.">
        <title>Complete genome sequence of Desulfocapsa sulfexigens, a marine deltaproteobacterium specialized in disproportionating inorganic sulfur compounds.</title>
        <authorList>
            <person name="Finster K.W."/>
            <person name="Kjeldsen K.U."/>
            <person name="Kube M."/>
            <person name="Reinhardt R."/>
            <person name="Mussmann M."/>
            <person name="Amann R."/>
            <person name="Schreiber L."/>
        </authorList>
    </citation>
    <scope>NUCLEOTIDE SEQUENCE [LARGE SCALE GENOMIC DNA]</scope>
    <source>
        <strain evidence="2">DSM 10523 / SB164P1</strain>
    </source>
</reference>
<dbReference type="Proteomes" id="UP000011721">
    <property type="component" value="Chromosome"/>
</dbReference>
<organism evidence="1 2">
    <name type="scientific">Desulfocapsa sulfexigens (strain DSM 10523 / SB164P1)</name>
    <dbReference type="NCBI Taxonomy" id="1167006"/>
    <lineage>
        <taxon>Bacteria</taxon>
        <taxon>Pseudomonadati</taxon>
        <taxon>Thermodesulfobacteriota</taxon>
        <taxon>Desulfobulbia</taxon>
        <taxon>Desulfobulbales</taxon>
        <taxon>Desulfocapsaceae</taxon>
        <taxon>Desulfocapsa</taxon>
    </lineage>
</organism>
<dbReference type="PATRIC" id="fig|1167006.5.peg.1445"/>
<protein>
    <submittedName>
        <fullName evidence="1">Selenium-dependent molybdenum hydroxylase system protein, YqeB family</fullName>
    </submittedName>
</protein>
<dbReference type="STRING" id="1167006.UWK_01313"/>
<dbReference type="AlphaFoldDB" id="M1NDR8"/>
<gene>
    <name evidence="1" type="ordered locus">UWK_01313</name>
</gene>
<dbReference type="eggNOG" id="COG3608">
    <property type="taxonomic scope" value="Bacteria"/>
</dbReference>
<name>M1NDR8_DESSD</name>
<sequence>MTEQSNIFMKDLASLKIIMRGAGDLATGVALRLYRSGFRRLLLLETEHPLAVRRLVSFSEAITIGKVSIEGVTARRIDDAEMPGQWTPDTTISIMVDPVGESIKKLRPDIVIDAIIAKRNLGTMIDDAELVIGLGPGFTAGRDVNCVIETQRGHHLGRVIRDGGAAPDTGIPGNIGGYNNERLLRAPNAGMFTTDCNIGDTVEKGQCVARVDSSPVRANISGVIRGLLRSATPVDRGTKLGDIDPRAEVVFCTTASDKAMAVGGGVLEAILHNFNHL</sequence>